<accession>A0A1H8BDG5</accession>
<proteinExistence type="predicted"/>
<dbReference type="AlphaFoldDB" id="A0A1H8BDG5"/>
<dbReference type="Proteomes" id="UP000183898">
    <property type="component" value="Unassembled WGS sequence"/>
</dbReference>
<dbReference type="EMBL" id="FOCT01000001">
    <property type="protein sequence ID" value="SEM80863.1"/>
    <property type="molecule type" value="Genomic_DNA"/>
</dbReference>
<gene>
    <name evidence="1" type="ORF">SAMN05216404_101214</name>
</gene>
<name>A0A1H8BDG5_9PROT</name>
<sequence>MISHHEREIAELSVDRKLIVEYLKAAMESLDNSDDRAAEHPELRKRRT</sequence>
<evidence type="ECO:0000313" key="1">
    <source>
        <dbReference type="EMBL" id="SEM80863.1"/>
    </source>
</evidence>
<reference evidence="1 2" key="1">
    <citation type="submission" date="2016-10" db="EMBL/GenBank/DDBJ databases">
        <authorList>
            <person name="de Groot N.N."/>
        </authorList>
    </citation>
    <scope>NUCLEOTIDE SEQUENCE [LARGE SCALE GENOMIC DNA]</scope>
    <source>
        <strain evidence="1 2">Nl18</strain>
    </source>
</reference>
<evidence type="ECO:0000313" key="2">
    <source>
        <dbReference type="Proteomes" id="UP000183898"/>
    </source>
</evidence>
<protein>
    <submittedName>
        <fullName evidence="1">Uncharacterized protein</fullName>
    </submittedName>
</protein>
<organism evidence="1 2">
    <name type="scientific">Nitrosospira multiformis</name>
    <dbReference type="NCBI Taxonomy" id="1231"/>
    <lineage>
        <taxon>Bacteria</taxon>
        <taxon>Pseudomonadati</taxon>
        <taxon>Pseudomonadota</taxon>
        <taxon>Betaproteobacteria</taxon>
        <taxon>Nitrosomonadales</taxon>
        <taxon>Nitrosomonadaceae</taxon>
        <taxon>Nitrosospira</taxon>
    </lineage>
</organism>